<reference evidence="17" key="1">
    <citation type="journal article" date="2017" name="Nat. Commun.">
        <title>The asparagus genome sheds light on the origin and evolution of a young Y chromosome.</title>
        <authorList>
            <person name="Harkess A."/>
            <person name="Zhou J."/>
            <person name="Xu C."/>
            <person name="Bowers J.E."/>
            <person name="Van der Hulst R."/>
            <person name="Ayyampalayam S."/>
            <person name="Mercati F."/>
            <person name="Riccardi P."/>
            <person name="McKain M.R."/>
            <person name="Kakrana A."/>
            <person name="Tang H."/>
            <person name="Ray J."/>
            <person name="Groenendijk J."/>
            <person name="Arikit S."/>
            <person name="Mathioni S.M."/>
            <person name="Nakano M."/>
            <person name="Shan H."/>
            <person name="Telgmann-Rauber A."/>
            <person name="Kanno A."/>
            <person name="Yue Z."/>
            <person name="Chen H."/>
            <person name="Li W."/>
            <person name="Chen Y."/>
            <person name="Xu X."/>
            <person name="Zhang Y."/>
            <person name="Luo S."/>
            <person name="Chen H."/>
            <person name="Gao J."/>
            <person name="Mao Z."/>
            <person name="Pires J.C."/>
            <person name="Luo M."/>
            <person name="Kudrna D."/>
            <person name="Wing R.A."/>
            <person name="Meyers B.C."/>
            <person name="Yi K."/>
            <person name="Kong H."/>
            <person name="Lavrijsen P."/>
            <person name="Sunseri F."/>
            <person name="Falavigna A."/>
            <person name="Ye Y."/>
            <person name="Leebens-Mack J.H."/>
            <person name="Chen G."/>
        </authorList>
    </citation>
    <scope>NUCLEOTIDE SEQUENCE [LARGE SCALE GENOMIC DNA]</scope>
    <source>
        <strain evidence="17">cv. DH0086</strain>
    </source>
</reference>
<dbReference type="AlphaFoldDB" id="A0A5P1EF31"/>
<dbReference type="InterPro" id="IPR000719">
    <property type="entry name" value="Prot_kinase_dom"/>
</dbReference>
<evidence type="ECO:0000313" key="17">
    <source>
        <dbReference type="Proteomes" id="UP000243459"/>
    </source>
</evidence>
<evidence type="ECO:0000313" key="16">
    <source>
        <dbReference type="EMBL" id="ONK63449.1"/>
    </source>
</evidence>
<keyword evidence="4" id="KW-0808">Transferase</keyword>
<dbReference type="OrthoDB" id="4062651at2759"/>
<dbReference type="OMA" id="QCMSFPG"/>
<keyword evidence="9 14" id="KW-0472">Membrane</keyword>
<comment type="catalytic activity">
    <reaction evidence="11">
        <text>L-seryl-[protein] + ATP = O-phospho-L-seryl-[protein] + ADP + H(+)</text>
        <dbReference type="Rhea" id="RHEA:17989"/>
        <dbReference type="Rhea" id="RHEA-COMP:9863"/>
        <dbReference type="Rhea" id="RHEA-COMP:11604"/>
        <dbReference type="ChEBI" id="CHEBI:15378"/>
        <dbReference type="ChEBI" id="CHEBI:29999"/>
        <dbReference type="ChEBI" id="CHEBI:30616"/>
        <dbReference type="ChEBI" id="CHEBI:83421"/>
        <dbReference type="ChEBI" id="CHEBI:456216"/>
        <dbReference type="EC" id="2.7.11.1"/>
    </reaction>
</comment>
<evidence type="ECO:0000256" key="5">
    <source>
        <dbReference type="ARBA" id="ARBA00022692"/>
    </source>
</evidence>
<name>A0A5P1EF31_ASPOF</name>
<feature type="compositionally biased region" description="Polar residues" evidence="13">
    <location>
        <begin position="40"/>
        <end position="52"/>
    </location>
</feature>
<evidence type="ECO:0000256" key="14">
    <source>
        <dbReference type="SAM" id="Phobius"/>
    </source>
</evidence>
<dbReference type="InterPro" id="IPR001245">
    <property type="entry name" value="Ser-Thr/Tyr_kinase_cat_dom"/>
</dbReference>
<dbReference type="Gene3D" id="3.30.200.20">
    <property type="entry name" value="Phosphorylase Kinase, domain 1"/>
    <property type="match status" value="1"/>
</dbReference>
<evidence type="ECO:0000256" key="4">
    <source>
        <dbReference type="ARBA" id="ARBA00022679"/>
    </source>
</evidence>
<gene>
    <name evidence="16" type="ORF">A4U43_C07F15270</name>
</gene>
<keyword evidence="6 12" id="KW-0547">Nucleotide-binding</keyword>
<feature type="domain" description="Protein kinase" evidence="15">
    <location>
        <begin position="80"/>
        <end position="349"/>
    </location>
</feature>
<dbReference type="EC" id="2.7.11.1" evidence="2"/>
<dbReference type="PROSITE" id="PS50011">
    <property type="entry name" value="PROTEIN_KINASE_DOM"/>
    <property type="match status" value="1"/>
</dbReference>
<proteinExistence type="predicted"/>
<evidence type="ECO:0000256" key="3">
    <source>
        <dbReference type="ARBA" id="ARBA00022527"/>
    </source>
</evidence>
<protein>
    <recommendedName>
        <fullName evidence="2">non-specific serine/threonine protein kinase</fullName>
        <ecNumber evidence="2">2.7.11.1</ecNumber>
    </recommendedName>
</protein>
<keyword evidence="17" id="KW-1185">Reference proteome</keyword>
<dbReference type="InterPro" id="IPR011009">
    <property type="entry name" value="Kinase-like_dom_sf"/>
</dbReference>
<keyword evidence="5 14" id="KW-0812">Transmembrane</keyword>
<evidence type="ECO:0000256" key="7">
    <source>
        <dbReference type="ARBA" id="ARBA00022840"/>
    </source>
</evidence>
<dbReference type="SUPFAM" id="SSF56112">
    <property type="entry name" value="Protein kinase-like (PK-like)"/>
    <property type="match status" value="1"/>
</dbReference>
<accession>A0A5P1EF31</accession>
<keyword evidence="3" id="KW-0723">Serine/threonine-protein kinase</keyword>
<evidence type="ECO:0000256" key="8">
    <source>
        <dbReference type="ARBA" id="ARBA00022989"/>
    </source>
</evidence>
<evidence type="ECO:0000256" key="13">
    <source>
        <dbReference type="SAM" id="MobiDB-lite"/>
    </source>
</evidence>
<evidence type="ECO:0000256" key="6">
    <source>
        <dbReference type="ARBA" id="ARBA00022741"/>
    </source>
</evidence>
<keyword evidence="3" id="KW-0418">Kinase</keyword>
<evidence type="ECO:0000259" key="15">
    <source>
        <dbReference type="PROSITE" id="PS50011"/>
    </source>
</evidence>
<evidence type="ECO:0000256" key="1">
    <source>
        <dbReference type="ARBA" id="ARBA00004162"/>
    </source>
</evidence>
<comment type="subcellular location">
    <subcellularLocation>
        <location evidence="1">Cell membrane</location>
        <topology evidence="1">Single-pass membrane protein</topology>
    </subcellularLocation>
</comment>
<dbReference type="InterPro" id="IPR047117">
    <property type="entry name" value="PERK1-13-like"/>
</dbReference>
<feature type="region of interest" description="Disordered" evidence="13">
    <location>
        <begin position="37"/>
        <end position="63"/>
    </location>
</feature>
<evidence type="ECO:0000256" key="2">
    <source>
        <dbReference type="ARBA" id="ARBA00012513"/>
    </source>
</evidence>
<dbReference type="EMBL" id="CM007387">
    <property type="protein sequence ID" value="ONK63449.1"/>
    <property type="molecule type" value="Genomic_DNA"/>
</dbReference>
<evidence type="ECO:0000256" key="9">
    <source>
        <dbReference type="ARBA" id="ARBA00023136"/>
    </source>
</evidence>
<feature type="transmembrane region" description="Helical" evidence="14">
    <location>
        <begin position="6"/>
        <end position="26"/>
    </location>
</feature>
<feature type="binding site" evidence="12">
    <location>
        <position position="108"/>
    </location>
    <ligand>
        <name>ATP</name>
        <dbReference type="ChEBI" id="CHEBI:30616"/>
    </ligand>
</feature>
<sequence>MWSVATIIGGVIGFLVLLGILIVLLWRRFLEWKSLKNKNSDSGSSNPSTFAFGSNGGAPSGQKGARQFTIEELEQATKNFNESNLVGIGSFGSVYKGLLHDGTVVAIKRRQGAPRHEFVDEVKRLSAICHRNIVTLIGYCQENGLQILVYEYLPNGSISSHLYDSGQSSNTKLEFKQRLSVAIGAAKGLSCLHGLTPPIVHNGFKTSNVLVDENFIAKVADAGIMNLLQRMEGCSLSQALTVSPFQDPEVGELRIVSATSDIYSFGVFLLELISGKETARQIFTGSNGSLAQWVESHLDSNELIDQRLGTNFTSEGMKELVALTLRCLTSSAGGRPEMATVARELDRVLETEMSLTTVMGDGTTLVTLGSQLFSS</sequence>
<evidence type="ECO:0000256" key="11">
    <source>
        <dbReference type="ARBA" id="ARBA00048679"/>
    </source>
</evidence>
<comment type="catalytic activity">
    <reaction evidence="10">
        <text>L-threonyl-[protein] + ATP = O-phospho-L-threonyl-[protein] + ADP + H(+)</text>
        <dbReference type="Rhea" id="RHEA:46608"/>
        <dbReference type="Rhea" id="RHEA-COMP:11060"/>
        <dbReference type="Rhea" id="RHEA-COMP:11605"/>
        <dbReference type="ChEBI" id="CHEBI:15378"/>
        <dbReference type="ChEBI" id="CHEBI:30013"/>
        <dbReference type="ChEBI" id="CHEBI:30616"/>
        <dbReference type="ChEBI" id="CHEBI:61977"/>
        <dbReference type="ChEBI" id="CHEBI:456216"/>
        <dbReference type="EC" id="2.7.11.1"/>
    </reaction>
</comment>
<dbReference type="PANTHER" id="PTHR47982:SF54">
    <property type="entry name" value="PROTEIN KINASE SUPERFAMILY PROTEIN"/>
    <property type="match status" value="1"/>
</dbReference>
<dbReference type="FunFam" id="1.10.510.10:FF:000430">
    <property type="entry name" value="Protein kinase superfamily protein"/>
    <property type="match status" value="1"/>
</dbReference>
<dbReference type="GO" id="GO:0004674">
    <property type="term" value="F:protein serine/threonine kinase activity"/>
    <property type="evidence" value="ECO:0007669"/>
    <property type="project" value="UniProtKB-KW"/>
</dbReference>
<keyword evidence="7 12" id="KW-0067">ATP-binding</keyword>
<dbReference type="FunFam" id="3.30.200.20:FF:000415">
    <property type="entry name" value="receptor-like serine/threonine-protein kinase NCRK"/>
    <property type="match status" value="1"/>
</dbReference>
<dbReference type="InterPro" id="IPR017441">
    <property type="entry name" value="Protein_kinase_ATP_BS"/>
</dbReference>
<dbReference type="Gramene" id="ONK63449">
    <property type="protein sequence ID" value="ONK63449"/>
    <property type="gene ID" value="A4U43_C07F15270"/>
</dbReference>
<evidence type="ECO:0000256" key="10">
    <source>
        <dbReference type="ARBA" id="ARBA00047899"/>
    </source>
</evidence>
<dbReference type="PROSITE" id="PS00107">
    <property type="entry name" value="PROTEIN_KINASE_ATP"/>
    <property type="match status" value="1"/>
</dbReference>
<dbReference type="Proteomes" id="UP000243459">
    <property type="component" value="Chromosome 7"/>
</dbReference>
<dbReference type="GO" id="GO:0005886">
    <property type="term" value="C:plasma membrane"/>
    <property type="evidence" value="ECO:0007669"/>
    <property type="project" value="UniProtKB-SubCell"/>
</dbReference>
<dbReference type="PANTHER" id="PTHR47982">
    <property type="entry name" value="PROLINE-RICH RECEPTOR-LIKE PROTEIN KINASE PERK4"/>
    <property type="match status" value="1"/>
</dbReference>
<dbReference type="Pfam" id="PF07714">
    <property type="entry name" value="PK_Tyr_Ser-Thr"/>
    <property type="match status" value="1"/>
</dbReference>
<keyword evidence="8 14" id="KW-1133">Transmembrane helix</keyword>
<dbReference type="Gene3D" id="1.10.510.10">
    <property type="entry name" value="Transferase(Phosphotransferase) domain 1"/>
    <property type="match status" value="1"/>
</dbReference>
<dbReference type="GO" id="GO:0005524">
    <property type="term" value="F:ATP binding"/>
    <property type="evidence" value="ECO:0007669"/>
    <property type="project" value="UniProtKB-UniRule"/>
</dbReference>
<organism evidence="16 17">
    <name type="scientific">Asparagus officinalis</name>
    <name type="common">Garden asparagus</name>
    <dbReference type="NCBI Taxonomy" id="4686"/>
    <lineage>
        <taxon>Eukaryota</taxon>
        <taxon>Viridiplantae</taxon>
        <taxon>Streptophyta</taxon>
        <taxon>Embryophyta</taxon>
        <taxon>Tracheophyta</taxon>
        <taxon>Spermatophyta</taxon>
        <taxon>Magnoliopsida</taxon>
        <taxon>Liliopsida</taxon>
        <taxon>Asparagales</taxon>
        <taxon>Asparagaceae</taxon>
        <taxon>Asparagoideae</taxon>
        <taxon>Asparagus</taxon>
    </lineage>
</organism>
<evidence type="ECO:0000256" key="12">
    <source>
        <dbReference type="PROSITE-ProRule" id="PRU10141"/>
    </source>
</evidence>